<name>A0A915ECK6_9BILA</name>
<evidence type="ECO:0000313" key="1">
    <source>
        <dbReference type="Proteomes" id="UP000887574"/>
    </source>
</evidence>
<organism evidence="1 2">
    <name type="scientific">Ditylenchus dipsaci</name>
    <dbReference type="NCBI Taxonomy" id="166011"/>
    <lineage>
        <taxon>Eukaryota</taxon>
        <taxon>Metazoa</taxon>
        <taxon>Ecdysozoa</taxon>
        <taxon>Nematoda</taxon>
        <taxon>Chromadorea</taxon>
        <taxon>Rhabditida</taxon>
        <taxon>Tylenchina</taxon>
        <taxon>Tylenchomorpha</taxon>
        <taxon>Sphaerularioidea</taxon>
        <taxon>Anguinidae</taxon>
        <taxon>Anguininae</taxon>
        <taxon>Ditylenchus</taxon>
    </lineage>
</organism>
<sequence>MKSFKWTNQDVVIKLQARKDGKISDADVQKFLKSSYNKEVPRMTIFRHLPASTTAEPEESVIELKSKFGGKMLAVRDGQEYRCYKLWRRTTYQCTDCFHLRQNLNLKFPLLLVTKSGENFKPNEEAHHKDGRSYDYETLIARNVDRIFREKAGTDALMNPQQAFENAQKMALELTRKQDNLEKSQVQFASSFRHGRKFAISIQEEGASKFLKRMNSLLPQP</sequence>
<dbReference type="WBParaSite" id="jg5240">
    <property type="protein sequence ID" value="jg5240"/>
    <property type="gene ID" value="jg5240"/>
</dbReference>
<dbReference type="Proteomes" id="UP000887574">
    <property type="component" value="Unplaced"/>
</dbReference>
<keyword evidence="1" id="KW-1185">Reference proteome</keyword>
<protein>
    <submittedName>
        <fullName evidence="2">Uncharacterized protein</fullName>
    </submittedName>
</protein>
<evidence type="ECO:0000313" key="2">
    <source>
        <dbReference type="WBParaSite" id="jg5240"/>
    </source>
</evidence>
<accession>A0A915ECK6</accession>
<reference evidence="2" key="1">
    <citation type="submission" date="2022-11" db="UniProtKB">
        <authorList>
            <consortium name="WormBaseParasite"/>
        </authorList>
    </citation>
    <scope>IDENTIFICATION</scope>
</reference>
<proteinExistence type="predicted"/>
<dbReference type="AlphaFoldDB" id="A0A915ECK6"/>